<dbReference type="OrthoDB" id="3538714at2"/>
<dbReference type="AlphaFoldDB" id="A0A2W2EC09"/>
<evidence type="ECO:0000313" key="2">
    <source>
        <dbReference type="EMBL" id="PZG20011.1"/>
    </source>
</evidence>
<dbReference type="Proteomes" id="UP000249304">
    <property type="component" value="Unassembled WGS sequence"/>
</dbReference>
<dbReference type="EMBL" id="POUD01000031">
    <property type="protein sequence ID" value="PZG20011.1"/>
    <property type="molecule type" value="Genomic_DNA"/>
</dbReference>
<sequence>MFRRTLAGGLALAATGLILATAPAANAEIYAPYTRAAAIVNANGTLINAKNIINSRRAAAGTYCVQVKGRVNVADSLIQLTPRHARRVPFIAYRSPSALCGNQENTVTVQVYSTITNRPADGGFDLAIL</sequence>
<evidence type="ECO:0000313" key="3">
    <source>
        <dbReference type="Proteomes" id="UP000249304"/>
    </source>
</evidence>
<evidence type="ECO:0000256" key="1">
    <source>
        <dbReference type="SAM" id="SignalP"/>
    </source>
</evidence>
<proteinExistence type="predicted"/>
<feature type="chain" id="PRO_5015907764" evidence="1">
    <location>
        <begin position="28"/>
        <end position="129"/>
    </location>
</feature>
<reference evidence="2 3" key="1">
    <citation type="submission" date="2018-01" db="EMBL/GenBank/DDBJ databases">
        <title>Draft genome sequence of Nonomuraea sp. KC333.</title>
        <authorList>
            <person name="Sahin N."/>
            <person name="Saygin H."/>
            <person name="Ay H."/>
        </authorList>
    </citation>
    <scope>NUCLEOTIDE SEQUENCE [LARGE SCALE GENOMIC DNA]</scope>
    <source>
        <strain evidence="2 3">KC333</strain>
    </source>
</reference>
<feature type="signal peptide" evidence="1">
    <location>
        <begin position="1"/>
        <end position="27"/>
    </location>
</feature>
<name>A0A2W2EC09_9ACTN</name>
<keyword evidence="3" id="KW-1185">Reference proteome</keyword>
<accession>A0A2W2EC09</accession>
<dbReference type="RefSeq" id="WP_111178751.1">
    <property type="nucleotide sequence ID" value="NZ_POUD01000031.1"/>
</dbReference>
<gene>
    <name evidence="2" type="ORF">C1J01_10730</name>
</gene>
<protein>
    <submittedName>
        <fullName evidence="2">Uncharacterized protein</fullName>
    </submittedName>
</protein>
<keyword evidence="1" id="KW-0732">Signal</keyword>
<organism evidence="2 3">
    <name type="scientific">Nonomuraea aridisoli</name>
    <dbReference type="NCBI Taxonomy" id="2070368"/>
    <lineage>
        <taxon>Bacteria</taxon>
        <taxon>Bacillati</taxon>
        <taxon>Actinomycetota</taxon>
        <taxon>Actinomycetes</taxon>
        <taxon>Streptosporangiales</taxon>
        <taxon>Streptosporangiaceae</taxon>
        <taxon>Nonomuraea</taxon>
    </lineage>
</organism>
<comment type="caution">
    <text evidence="2">The sequence shown here is derived from an EMBL/GenBank/DDBJ whole genome shotgun (WGS) entry which is preliminary data.</text>
</comment>